<reference evidence="1 2" key="1">
    <citation type="submission" date="2019-07" db="EMBL/GenBank/DDBJ databases">
        <title>Whole genome shotgun sequence of Skermanella aerolata NBRC 106429.</title>
        <authorList>
            <person name="Hosoyama A."/>
            <person name="Uohara A."/>
            <person name="Ohji S."/>
            <person name="Ichikawa N."/>
        </authorList>
    </citation>
    <scope>NUCLEOTIDE SEQUENCE [LARGE SCALE GENOMIC DNA]</scope>
    <source>
        <strain evidence="1 2">NBRC 106429</strain>
    </source>
</reference>
<name>A0A512DN62_9PROT</name>
<accession>A0A512DN62</accession>
<sequence length="313" mass="35027">MVPLIPVPDMSPSSSTAAVRASATRIVPQDAGDAQARAWYGRYRRLFIGDAIVRATMDLCAHRDDPCKHAAFARLREDWSRHGGYIETVSLDQVRSWPGSGEHIIAEAAPFRPDGRFEVAADCVYHLPSDDWVMRELSKEPVEIYDRTLYDTIIEDGPQATALIDFLGVLPEWPQRELAGDARWAGMRELRRRNAALPPELRIRHVVGMTFAVQGVEPLDPAERASFGPLVHLADLGQEEIVNRASMRAISLSRRCPARPLGCWTHMPPVPVSVDGRPYRLHVHWYVRVRNVDLATVDPSSEPSDPEFACLPT</sequence>
<organism evidence="1 2">
    <name type="scientific">Skermanella aerolata</name>
    <dbReference type="NCBI Taxonomy" id="393310"/>
    <lineage>
        <taxon>Bacteria</taxon>
        <taxon>Pseudomonadati</taxon>
        <taxon>Pseudomonadota</taxon>
        <taxon>Alphaproteobacteria</taxon>
        <taxon>Rhodospirillales</taxon>
        <taxon>Azospirillaceae</taxon>
        <taxon>Skermanella</taxon>
    </lineage>
</organism>
<protein>
    <submittedName>
        <fullName evidence="1">Uncharacterized protein</fullName>
    </submittedName>
</protein>
<evidence type="ECO:0000313" key="1">
    <source>
        <dbReference type="EMBL" id="GEO37923.1"/>
    </source>
</evidence>
<evidence type="ECO:0000313" key="2">
    <source>
        <dbReference type="Proteomes" id="UP000321523"/>
    </source>
</evidence>
<dbReference type="AlphaFoldDB" id="A0A512DN62"/>
<keyword evidence="2" id="KW-1185">Reference proteome</keyword>
<dbReference type="Proteomes" id="UP000321523">
    <property type="component" value="Unassembled WGS sequence"/>
</dbReference>
<dbReference type="EMBL" id="BJYZ01000008">
    <property type="protein sequence ID" value="GEO37923.1"/>
    <property type="molecule type" value="Genomic_DNA"/>
</dbReference>
<comment type="caution">
    <text evidence="1">The sequence shown here is derived from an EMBL/GenBank/DDBJ whole genome shotgun (WGS) entry which is preliminary data.</text>
</comment>
<proteinExistence type="predicted"/>
<gene>
    <name evidence="1" type="ORF">SAE02_20710</name>
</gene>